<accession>A0ABQ9XTV2</accession>
<dbReference type="Proteomes" id="UP001281761">
    <property type="component" value="Unassembled WGS sequence"/>
</dbReference>
<dbReference type="EMBL" id="JARBJD010000072">
    <property type="protein sequence ID" value="KAK2954907.1"/>
    <property type="molecule type" value="Genomic_DNA"/>
</dbReference>
<evidence type="ECO:0000313" key="2">
    <source>
        <dbReference type="Proteomes" id="UP001281761"/>
    </source>
</evidence>
<keyword evidence="2" id="KW-1185">Reference proteome</keyword>
<dbReference type="InterPro" id="IPR027417">
    <property type="entry name" value="P-loop_NTPase"/>
</dbReference>
<name>A0ABQ9XTV2_9EUKA</name>
<sequence length="122" mass="14137">MRAVQIDQHKLKFEFWDCTFELRCGTPLSRIYYKDTFILLITYNPMIKTTFTNLGRWFDEADSRLDLSAIRMLVEHTTSRDRPREVPIGAGQAMAESMGILFGEVDSSSGEFNDDLLEFFIP</sequence>
<dbReference type="Gene3D" id="3.40.50.300">
    <property type="entry name" value="P-loop containing nucleotide triphosphate hydrolases"/>
    <property type="match status" value="1"/>
</dbReference>
<dbReference type="SUPFAM" id="SSF52540">
    <property type="entry name" value="P-loop containing nucleoside triphosphate hydrolases"/>
    <property type="match status" value="1"/>
</dbReference>
<evidence type="ECO:0000313" key="1">
    <source>
        <dbReference type="EMBL" id="KAK2954907.1"/>
    </source>
</evidence>
<proteinExistence type="predicted"/>
<dbReference type="InterPro" id="IPR001806">
    <property type="entry name" value="Small_GTPase"/>
</dbReference>
<protein>
    <submittedName>
        <fullName evidence="1">Uncharacterized protein</fullName>
    </submittedName>
</protein>
<comment type="caution">
    <text evidence="1">The sequence shown here is derived from an EMBL/GenBank/DDBJ whole genome shotgun (WGS) entry which is preliminary data.</text>
</comment>
<dbReference type="PROSITE" id="PS51419">
    <property type="entry name" value="RAB"/>
    <property type="match status" value="1"/>
</dbReference>
<organism evidence="1 2">
    <name type="scientific">Blattamonas nauphoetae</name>
    <dbReference type="NCBI Taxonomy" id="2049346"/>
    <lineage>
        <taxon>Eukaryota</taxon>
        <taxon>Metamonada</taxon>
        <taxon>Preaxostyla</taxon>
        <taxon>Oxymonadida</taxon>
        <taxon>Blattamonas</taxon>
    </lineage>
</organism>
<reference evidence="1 2" key="1">
    <citation type="journal article" date="2022" name="bioRxiv">
        <title>Genomics of Preaxostyla Flagellates Illuminates Evolutionary Transitions and the Path Towards Mitochondrial Loss.</title>
        <authorList>
            <person name="Novak L.V.F."/>
            <person name="Treitli S.C."/>
            <person name="Pyrih J."/>
            <person name="Halakuc P."/>
            <person name="Pipaliya S.V."/>
            <person name="Vacek V."/>
            <person name="Brzon O."/>
            <person name="Soukal P."/>
            <person name="Eme L."/>
            <person name="Dacks J.B."/>
            <person name="Karnkowska A."/>
            <person name="Elias M."/>
            <person name="Hampl V."/>
        </authorList>
    </citation>
    <scope>NUCLEOTIDE SEQUENCE [LARGE SCALE GENOMIC DNA]</scope>
    <source>
        <strain evidence="1">NAU3</strain>
        <tissue evidence="1">Gut</tissue>
    </source>
</reference>
<gene>
    <name evidence="1" type="ORF">BLNAU_10046</name>
</gene>
<dbReference type="Pfam" id="PF00071">
    <property type="entry name" value="Ras"/>
    <property type="match status" value="1"/>
</dbReference>